<keyword evidence="1" id="KW-0175">Coiled coil</keyword>
<dbReference type="Proteomes" id="UP000593571">
    <property type="component" value="Unassembled WGS sequence"/>
</dbReference>
<dbReference type="EMBL" id="JACASE010000005">
    <property type="protein sequence ID" value="KAF6468039.1"/>
    <property type="molecule type" value="Genomic_DNA"/>
</dbReference>
<sequence>MDDFFHQVEEIRHGVAKIAQHVEEVKKNHSVILSAPNPEGKIKEELEHLNKEIKKTANKIRAKLKSIEQSFDRDETGQRTSVDVRIRRTQVCPLASSSLRSRRRIGLFTFQLRIGSC</sequence>
<dbReference type="GO" id="GO:0016192">
    <property type="term" value="P:vesicle-mediated transport"/>
    <property type="evidence" value="ECO:0007669"/>
    <property type="project" value="InterPro"/>
</dbReference>
<reference evidence="3 4" key="1">
    <citation type="journal article" date="2020" name="Nature">
        <title>Six reference-quality genomes reveal evolution of bat adaptations.</title>
        <authorList>
            <person name="Jebb D."/>
            <person name="Huang Z."/>
            <person name="Pippel M."/>
            <person name="Hughes G.M."/>
            <person name="Lavrichenko K."/>
            <person name="Devanna P."/>
            <person name="Winkler S."/>
            <person name="Jermiin L.S."/>
            <person name="Skirmuntt E.C."/>
            <person name="Katzourakis A."/>
            <person name="Burkitt-Gray L."/>
            <person name="Ray D.A."/>
            <person name="Sullivan K.A.M."/>
            <person name="Roscito J.G."/>
            <person name="Kirilenko B.M."/>
            <person name="Davalos L.M."/>
            <person name="Corthals A.P."/>
            <person name="Power M.L."/>
            <person name="Jones G."/>
            <person name="Ransome R.D."/>
            <person name="Dechmann D.K.N."/>
            <person name="Locatelli A.G."/>
            <person name="Puechmaille S.J."/>
            <person name="Fedrigo O."/>
            <person name="Jarvis E.D."/>
            <person name="Hiller M."/>
            <person name="Vernes S.C."/>
            <person name="Myers E.W."/>
            <person name="Teeling E.C."/>
        </authorList>
    </citation>
    <scope>NUCLEOTIDE SEQUENCE [LARGE SCALE GENOMIC DNA]</scope>
    <source>
        <strain evidence="3">MRouAeg1</strain>
        <tissue evidence="3">Muscle</tissue>
    </source>
</reference>
<feature type="coiled-coil region" evidence="1">
    <location>
        <begin position="39"/>
        <end position="70"/>
    </location>
</feature>
<dbReference type="SMART" id="SM00503">
    <property type="entry name" value="SynN"/>
    <property type="match status" value="1"/>
</dbReference>
<accession>A0A7J8H858</accession>
<protein>
    <submittedName>
        <fullName evidence="3">Syntaxin 2</fullName>
    </submittedName>
</protein>
<organism evidence="3 4">
    <name type="scientific">Rousettus aegyptiacus</name>
    <name type="common">Egyptian fruit bat</name>
    <name type="synonym">Pteropus aegyptiacus</name>
    <dbReference type="NCBI Taxonomy" id="9407"/>
    <lineage>
        <taxon>Eukaryota</taxon>
        <taxon>Metazoa</taxon>
        <taxon>Chordata</taxon>
        <taxon>Craniata</taxon>
        <taxon>Vertebrata</taxon>
        <taxon>Euteleostomi</taxon>
        <taxon>Mammalia</taxon>
        <taxon>Eutheria</taxon>
        <taxon>Laurasiatheria</taxon>
        <taxon>Chiroptera</taxon>
        <taxon>Yinpterochiroptera</taxon>
        <taxon>Pteropodoidea</taxon>
        <taxon>Pteropodidae</taxon>
        <taxon>Rousettinae</taxon>
        <taxon>Rousettus</taxon>
    </lineage>
</organism>
<evidence type="ECO:0000259" key="2">
    <source>
        <dbReference type="SMART" id="SM00503"/>
    </source>
</evidence>
<proteinExistence type="predicted"/>
<dbReference type="GO" id="GO:0016020">
    <property type="term" value="C:membrane"/>
    <property type="evidence" value="ECO:0007669"/>
    <property type="project" value="InterPro"/>
</dbReference>
<dbReference type="Pfam" id="PF00804">
    <property type="entry name" value="Syntaxin"/>
    <property type="match status" value="1"/>
</dbReference>
<dbReference type="CDD" id="cd00179">
    <property type="entry name" value="SynN"/>
    <property type="match status" value="1"/>
</dbReference>
<dbReference type="InterPro" id="IPR010989">
    <property type="entry name" value="SNARE"/>
</dbReference>
<keyword evidence="4" id="KW-1185">Reference proteome</keyword>
<dbReference type="SUPFAM" id="SSF47661">
    <property type="entry name" value="t-snare proteins"/>
    <property type="match status" value="1"/>
</dbReference>
<comment type="caution">
    <text evidence="3">The sequence shown here is derived from an EMBL/GenBank/DDBJ whole genome shotgun (WGS) entry which is preliminary data.</text>
</comment>
<evidence type="ECO:0000313" key="4">
    <source>
        <dbReference type="Proteomes" id="UP000593571"/>
    </source>
</evidence>
<dbReference type="Gene3D" id="1.20.58.70">
    <property type="match status" value="1"/>
</dbReference>
<dbReference type="AlphaFoldDB" id="A0A7J8H858"/>
<evidence type="ECO:0000256" key="1">
    <source>
        <dbReference type="SAM" id="Coils"/>
    </source>
</evidence>
<name>A0A7J8H858_ROUAE</name>
<gene>
    <name evidence="3" type="ORF">HJG63_018667</name>
</gene>
<dbReference type="InterPro" id="IPR006011">
    <property type="entry name" value="Syntaxin_N"/>
</dbReference>
<evidence type="ECO:0000313" key="3">
    <source>
        <dbReference type="EMBL" id="KAF6468039.1"/>
    </source>
</evidence>
<feature type="domain" description="Syntaxin N-terminal" evidence="2">
    <location>
        <begin position="1"/>
        <end position="104"/>
    </location>
</feature>